<sequence>MPDAPKFNVAVNTYGLVVTAERDKEIRVGKVVAQPCAQYTYLGSPFTADGSIYSAVVAHAQRECGENNLK</sequence>
<gene>
    <name evidence="1" type="ORF">E2C01_022921</name>
</gene>
<organism evidence="1 2">
    <name type="scientific">Portunus trituberculatus</name>
    <name type="common">Swimming crab</name>
    <name type="synonym">Neptunus trituberculatus</name>
    <dbReference type="NCBI Taxonomy" id="210409"/>
    <lineage>
        <taxon>Eukaryota</taxon>
        <taxon>Metazoa</taxon>
        <taxon>Ecdysozoa</taxon>
        <taxon>Arthropoda</taxon>
        <taxon>Crustacea</taxon>
        <taxon>Multicrustacea</taxon>
        <taxon>Malacostraca</taxon>
        <taxon>Eumalacostraca</taxon>
        <taxon>Eucarida</taxon>
        <taxon>Decapoda</taxon>
        <taxon>Pleocyemata</taxon>
        <taxon>Brachyura</taxon>
        <taxon>Eubrachyura</taxon>
        <taxon>Portunoidea</taxon>
        <taxon>Portunidae</taxon>
        <taxon>Portuninae</taxon>
        <taxon>Portunus</taxon>
    </lineage>
</organism>
<name>A0A5B7E8L6_PORTR</name>
<dbReference type="Proteomes" id="UP000324222">
    <property type="component" value="Unassembled WGS sequence"/>
</dbReference>
<evidence type="ECO:0000313" key="1">
    <source>
        <dbReference type="EMBL" id="MPC29675.1"/>
    </source>
</evidence>
<comment type="caution">
    <text evidence="1">The sequence shown here is derived from an EMBL/GenBank/DDBJ whole genome shotgun (WGS) entry which is preliminary data.</text>
</comment>
<proteinExistence type="predicted"/>
<protein>
    <submittedName>
        <fullName evidence="1">Uncharacterized protein</fullName>
    </submittedName>
</protein>
<evidence type="ECO:0000313" key="2">
    <source>
        <dbReference type="Proteomes" id="UP000324222"/>
    </source>
</evidence>
<reference evidence="1 2" key="1">
    <citation type="submission" date="2019-05" db="EMBL/GenBank/DDBJ databases">
        <title>Another draft genome of Portunus trituberculatus and its Hox gene families provides insights of decapod evolution.</title>
        <authorList>
            <person name="Jeong J.-H."/>
            <person name="Song I."/>
            <person name="Kim S."/>
            <person name="Choi T."/>
            <person name="Kim D."/>
            <person name="Ryu S."/>
            <person name="Kim W."/>
        </authorList>
    </citation>
    <scope>NUCLEOTIDE SEQUENCE [LARGE SCALE GENOMIC DNA]</scope>
    <source>
        <tissue evidence="1">Muscle</tissue>
    </source>
</reference>
<keyword evidence="2" id="KW-1185">Reference proteome</keyword>
<dbReference type="EMBL" id="VSRR010002116">
    <property type="protein sequence ID" value="MPC29675.1"/>
    <property type="molecule type" value="Genomic_DNA"/>
</dbReference>
<dbReference type="AlphaFoldDB" id="A0A5B7E8L6"/>
<accession>A0A5B7E8L6</accession>